<keyword evidence="1" id="KW-1133">Transmembrane helix</keyword>
<name>A0A1H5MXH4_9FLAO</name>
<dbReference type="EMBL" id="FNUG01000003">
    <property type="protein sequence ID" value="SEE93417.1"/>
    <property type="molecule type" value="Genomic_DNA"/>
</dbReference>
<dbReference type="AlphaFoldDB" id="A0A1H5MXH4"/>
<evidence type="ECO:0000256" key="1">
    <source>
        <dbReference type="SAM" id="Phobius"/>
    </source>
</evidence>
<organism evidence="2 3">
    <name type="scientific">Salinimicrobium catena</name>
    <dbReference type="NCBI Taxonomy" id="390640"/>
    <lineage>
        <taxon>Bacteria</taxon>
        <taxon>Pseudomonadati</taxon>
        <taxon>Bacteroidota</taxon>
        <taxon>Flavobacteriia</taxon>
        <taxon>Flavobacteriales</taxon>
        <taxon>Flavobacteriaceae</taxon>
        <taxon>Salinimicrobium</taxon>
    </lineage>
</organism>
<accession>A0A1H5MXH4</accession>
<dbReference type="RefSeq" id="WP_334214829.1">
    <property type="nucleotide sequence ID" value="NZ_JBAJHS010000005.1"/>
</dbReference>
<proteinExistence type="predicted"/>
<keyword evidence="3" id="KW-1185">Reference proteome</keyword>
<sequence>MNLKKNKVFSFIAISALIILLIIFLDWALQHFLDGWQNPM</sequence>
<reference evidence="2 3" key="1">
    <citation type="submission" date="2016-10" db="EMBL/GenBank/DDBJ databases">
        <authorList>
            <person name="de Groot N.N."/>
        </authorList>
    </citation>
    <scope>NUCLEOTIDE SEQUENCE [LARGE SCALE GENOMIC DNA]</scope>
    <source>
        <strain evidence="2 3">DSM 23553</strain>
    </source>
</reference>
<keyword evidence="1" id="KW-0812">Transmembrane</keyword>
<keyword evidence="1" id="KW-0472">Membrane</keyword>
<dbReference type="STRING" id="390640.SAMN04488034_103142"/>
<dbReference type="Proteomes" id="UP000199448">
    <property type="component" value="Unassembled WGS sequence"/>
</dbReference>
<evidence type="ECO:0000313" key="2">
    <source>
        <dbReference type="EMBL" id="SEE93417.1"/>
    </source>
</evidence>
<protein>
    <submittedName>
        <fullName evidence="2">Uncharacterized protein</fullName>
    </submittedName>
</protein>
<feature type="transmembrane region" description="Helical" evidence="1">
    <location>
        <begin position="12"/>
        <end position="33"/>
    </location>
</feature>
<evidence type="ECO:0000313" key="3">
    <source>
        <dbReference type="Proteomes" id="UP000199448"/>
    </source>
</evidence>
<gene>
    <name evidence="2" type="ORF">SAMN04488034_103142</name>
</gene>